<feature type="transmembrane region" description="Helical" evidence="2">
    <location>
        <begin position="332"/>
        <end position="349"/>
    </location>
</feature>
<dbReference type="PANTHER" id="PTHR45270:SF4">
    <property type="entry name" value="CHAPERONE DNAJ-DOMAIN SUPERFAMILY PROTEIN"/>
    <property type="match status" value="1"/>
</dbReference>
<dbReference type="Pfam" id="PF14901">
    <property type="entry name" value="Jiv90"/>
    <property type="match status" value="1"/>
</dbReference>
<feature type="region of interest" description="Disordered" evidence="1">
    <location>
        <begin position="403"/>
        <end position="432"/>
    </location>
</feature>
<feature type="compositionally biased region" description="Polar residues" evidence="1">
    <location>
        <begin position="127"/>
        <end position="146"/>
    </location>
</feature>
<feature type="transmembrane region" description="Helical" evidence="2">
    <location>
        <begin position="216"/>
        <end position="235"/>
    </location>
</feature>
<sequence>MARKGNQQKNGLDRHSSNHKRKVSDSGRGVPDTKERVQTGEVKIVAGEELPNGNQASNPLTETANKTSSAGDEKKSKQRSGKSLRKEKQEMDTTHGLDHSVPPGSNPGECAGNQFMTEAFRIREENGTSPRTNNGSKHPSGSSGCSPNGLPSEKAMKNSEFSDTMVVRSLRASALSILKAANEWLERQKPFFISLNIRILNARDCIRMKIEQTYPIILKWLMYFGNIMLLLSMVWLDCTIRGIDSFLRMGTTSFFSVIWCSIFSVVAMIGMSKFLIILIVSVLMGVFLGFTLASLVIAISGVVILWIYGSFWTTALIIFCGGLAFTLSHERAALLITTIYSVYCAWTYVGWLGLIVALNLSFISSDALIYLLKNTTNEHRRSSRPPEQTAGMRGRPGFFNGEQPHASFSETGSEQAPDRSAGVTSTSGADSEITSEEEVVRLLNCTDHYSALGLSRFENIDVSLLKREYRKKAMLVHPDKNMGNEKAAEAFKKLQNAYEVLLDSLKRKAYDDELRREELLNCFRRFQTASQKNGRHGPFTSGIPRSEAEVEDPFGESRRIACKKCGNFHVWVHTKKTKSRARWCQDCKDFHQAKDGDGWVEQSTQPFFFGILQKTCVSVCVGVWMHLQHMFVLRAGYTMQPNDARNNAKSSLQGMRCPANTHKPSFHVNTSVTSKHNGSKGTSSGQKGGMPTPNMEENMTEEEFFEWLQNAVQAGMFDTCGGSTSAESPSAKAGNFSKSGGTNSGSGNGSGSKRKKKGKKQWGKNRGLNEVASNCRNGIKDIKTQKLLMGFDVMLMK</sequence>
<dbReference type="InterPro" id="IPR032843">
    <property type="entry name" value="Jiv"/>
</dbReference>
<feature type="compositionally biased region" description="Polar residues" evidence="1">
    <location>
        <begin position="667"/>
        <end position="676"/>
    </location>
</feature>
<feature type="region of interest" description="Disordered" evidence="1">
    <location>
        <begin position="1"/>
        <end position="112"/>
    </location>
</feature>
<dbReference type="Gene3D" id="1.10.287.110">
    <property type="entry name" value="DnaJ domain"/>
    <property type="match status" value="1"/>
</dbReference>
<dbReference type="PROSITE" id="PS50076">
    <property type="entry name" value="DNAJ_2"/>
    <property type="match status" value="1"/>
</dbReference>
<feature type="transmembrane region" description="Helical" evidence="2">
    <location>
        <begin position="305"/>
        <end position="325"/>
    </location>
</feature>
<feature type="transmembrane region" description="Helical" evidence="2">
    <location>
        <begin position="247"/>
        <end position="267"/>
    </location>
</feature>
<dbReference type="InterPro" id="IPR036869">
    <property type="entry name" value="J_dom_sf"/>
</dbReference>
<feature type="region of interest" description="Disordered" evidence="1">
    <location>
        <begin position="719"/>
        <end position="768"/>
    </location>
</feature>
<keyword evidence="2" id="KW-0812">Transmembrane</keyword>
<feature type="region of interest" description="Disordered" evidence="1">
    <location>
        <begin position="661"/>
        <end position="696"/>
    </location>
</feature>
<feature type="domain" description="J" evidence="3">
    <location>
        <begin position="447"/>
        <end position="514"/>
    </location>
</feature>
<dbReference type="SMART" id="SM00271">
    <property type="entry name" value="DnaJ"/>
    <property type="match status" value="1"/>
</dbReference>
<dbReference type="AlphaFoldDB" id="A0A438GHC3"/>
<evidence type="ECO:0000313" key="5">
    <source>
        <dbReference type="Proteomes" id="UP000288805"/>
    </source>
</evidence>
<gene>
    <name evidence="4" type="primary">dnaJ_1</name>
    <name evidence="4" type="ORF">CK203_052663</name>
</gene>
<dbReference type="InterPro" id="IPR018253">
    <property type="entry name" value="DnaJ_domain_CS"/>
</dbReference>
<dbReference type="InterPro" id="IPR001623">
    <property type="entry name" value="DnaJ_domain"/>
</dbReference>
<feature type="compositionally biased region" description="Polar residues" evidence="1">
    <location>
        <begin position="1"/>
        <end position="10"/>
    </location>
</feature>
<evidence type="ECO:0000313" key="4">
    <source>
        <dbReference type="EMBL" id="RVW71603.1"/>
    </source>
</evidence>
<feature type="compositionally biased region" description="Polar residues" evidence="1">
    <location>
        <begin position="52"/>
        <end position="70"/>
    </location>
</feature>
<dbReference type="PRINTS" id="PR00625">
    <property type="entry name" value="JDOMAIN"/>
</dbReference>
<feature type="compositionally biased region" description="Basic and acidic residues" evidence="1">
    <location>
        <begin position="84"/>
        <end position="98"/>
    </location>
</feature>
<dbReference type="EMBL" id="QGNW01000434">
    <property type="protein sequence ID" value="RVW71603.1"/>
    <property type="molecule type" value="Genomic_DNA"/>
</dbReference>
<protein>
    <submittedName>
        <fullName evidence="4">Chaperone protein DnaJ</fullName>
    </submittedName>
</protein>
<dbReference type="Pfam" id="PF00226">
    <property type="entry name" value="DnaJ"/>
    <property type="match status" value="1"/>
</dbReference>
<proteinExistence type="predicted"/>
<keyword evidence="2" id="KW-1133">Transmembrane helix</keyword>
<dbReference type="PANTHER" id="PTHR45270">
    <property type="entry name" value="OS03G0832900 PROTEIN"/>
    <property type="match status" value="1"/>
</dbReference>
<dbReference type="PROSITE" id="PS00636">
    <property type="entry name" value="DNAJ_1"/>
    <property type="match status" value="1"/>
</dbReference>
<organism evidence="4 5">
    <name type="scientific">Vitis vinifera</name>
    <name type="common">Grape</name>
    <dbReference type="NCBI Taxonomy" id="29760"/>
    <lineage>
        <taxon>Eukaryota</taxon>
        <taxon>Viridiplantae</taxon>
        <taxon>Streptophyta</taxon>
        <taxon>Embryophyta</taxon>
        <taxon>Tracheophyta</taxon>
        <taxon>Spermatophyta</taxon>
        <taxon>Magnoliopsida</taxon>
        <taxon>eudicotyledons</taxon>
        <taxon>Gunneridae</taxon>
        <taxon>Pentapetalae</taxon>
        <taxon>rosids</taxon>
        <taxon>Vitales</taxon>
        <taxon>Vitaceae</taxon>
        <taxon>Viteae</taxon>
        <taxon>Vitis</taxon>
    </lineage>
</organism>
<evidence type="ECO:0000256" key="2">
    <source>
        <dbReference type="SAM" id="Phobius"/>
    </source>
</evidence>
<comment type="caution">
    <text evidence="4">The sequence shown here is derived from an EMBL/GenBank/DDBJ whole genome shotgun (WGS) entry which is preliminary data.</text>
</comment>
<evidence type="ECO:0000259" key="3">
    <source>
        <dbReference type="PROSITE" id="PS50076"/>
    </source>
</evidence>
<dbReference type="SUPFAM" id="SSF46565">
    <property type="entry name" value="Chaperone J-domain"/>
    <property type="match status" value="1"/>
</dbReference>
<keyword evidence="2" id="KW-0472">Membrane</keyword>
<name>A0A438GHC3_VITVI</name>
<dbReference type="Proteomes" id="UP000288805">
    <property type="component" value="Unassembled WGS sequence"/>
</dbReference>
<feature type="compositionally biased region" description="Basic residues" evidence="1">
    <location>
        <begin position="752"/>
        <end position="763"/>
    </location>
</feature>
<evidence type="ECO:0000256" key="1">
    <source>
        <dbReference type="SAM" id="MobiDB-lite"/>
    </source>
</evidence>
<feature type="region of interest" description="Disordered" evidence="1">
    <location>
        <begin position="126"/>
        <end position="154"/>
    </location>
</feature>
<feature type="compositionally biased region" description="Low complexity" evidence="1">
    <location>
        <begin position="679"/>
        <end position="696"/>
    </location>
</feature>
<accession>A0A438GHC3</accession>
<feature type="transmembrane region" description="Helical" evidence="2">
    <location>
        <begin position="274"/>
        <end position="299"/>
    </location>
</feature>
<dbReference type="CDD" id="cd06257">
    <property type="entry name" value="DnaJ"/>
    <property type="match status" value="1"/>
</dbReference>
<reference evidence="4 5" key="1">
    <citation type="journal article" date="2018" name="PLoS Genet.">
        <title>Population sequencing reveals clonal diversity and ancestral inbreeding in the grapevine cultivar Chardonnay.</title>
        <authorList>
            <person name="Roach M.J."/>
            <person name="Johnson D.L."/>
            <person name="Bohlmann J."/>
            <person name="van Vuuren H.J."/>
            <person name="Jones S.J."/>
            <person name="Pretorius I.S."/>
            <person name="Schmidt S.A."/>
            <person name="Borneman A.R."/>
        </authorList>
    </citation>
    <scope>NUCLEOTIDE SEQUENCE [LARGE SCALE GENOMIC DNA]</scope>
    <source>
        <strain evidence="5">cv. Chardonnay</strain>
        <tissue evidence="4">Leaf</tissue>
    </source>
</reference>